<accession>A0ABQ4NMT2</accession>
<dbReference type="Pfam" id="PF00353">
    <property type="entry name" value="HemolysinCabind"/>
    <property type="match status" value="2"/>
</dbReference>
<dbReference type="InterPro" id="IPR038678">
    <property type="entry name" value="Spondin_N_sf"/>
</dbReference>
<feature type="domain" description="Spondin" evidence="3">
    <location>
        <begin position="20"/>
        <end position="118"/>
    </location>
</feature>
<evidence type="ECO:0000256" key="1">
    <source>
        <dbReference type="ARBA" id="ARBA00004613"/>
    </source>
</evidence>
<organism evidence="4 5">
    <name type="scientific">Jannaschia pagri</name>
    <dbReference type="NCBI Taxonomy" id="2829797"/>
    <lineage>
        <taxon>Bacteria</taxon>
        <taxon>Pseudomonadati</taxon>
        <taxon>Pseudomonadota</taxon>
        <taxon>Alphaproteobacteria</taxon>
        <taxon>Rhodobacterales</taxon>
        <taxon>Roseobacteraceae</taxon>
        <taxon>Jannaschia</taxon>
    </lineage>
</organism>
<name>A0ABQ4NMT2_9RHOB</name>
<dbReference type="Pfam" id="PF06468">
    <property type="entry name" value="Spond_N"/>
    <property type="match status" value="1"/>
</dbReference>
<comment type="caution">
    <text evidence="4">The sequence shown here is derived from an EMBL/GenBank/DDBJ whole genome shotgun (WGS) entry which is preliminary data.</text>
</comment>
<evidence type="ECO:0000259" key="3">
    <source>
        <dbReference type="Pfam" id="PF06468"/>
    </source>
</evidence>
<dbReference type="InterPro" id="IPR001343">
    <property type="entry name" value="Hemolysn_Ca-bd"/>
</dbReference>
<evidence type="ECO:0000256" key="2">
    <source>
        <dbReference type="ARBA" id="ARBA00022525"/>
    </source>
</evidence>
<dbReference type="SUPFAM" id="SSF51120">
    <property type="entry name" value="beta-Roll"/>
    <property type="match status" value="2"/>
</dbReference>
<dbReference type="Gene3D" id="2.150.10.10">
    <property type="entry name" value="Serralysin-like metalloprotease, C-terminal"/>
    <property type="match status" value="2"/>
</dbReference>
<dbReference type="InterPro" id="IPR050557">
    <property type="entry name" value="RTX_toxin/Mannuronan_C5-epim"/>
</dbReference>
<evidence type="ECO:0000313" key="4">
    <source>
        <dbReference type="EMBL" id="GIT95720.1"/>
    </source>
</evidence>
<dbReference type="Proteomes" id="UP000786693">
    <property type="component" value="Unassembled WGS sequence"/>
</dbReference>
<dbReference type="Gene3D" id="2.60.40.2130">
    <property type="entry name" value="F-spondin domain"/>
    <property type="match status" value="1"/>
</dbReference>
<evidence type="ECO:0000313" key="5">
    <source>
        <dbReference type="Proteomes" id="UP000786693"/>
    </source>
</evidence>
<dbReference type="EMBL" id="BPFH01000004">
    <property type="protein sequence ID" value="GIT95720.1"/>
    <property type="molecule type" value="Genomic_DNA"/>
</dbReference>
<dbReference type="PRINTS" id="PR00313">
    <property type="entry name" value="CABNDNGRPT"/>
</dbReference>
<comment type="subcellular location">
    <subcellularLocation>
        <location evidence="1">Secreted</location>
    </subcellularLocation>
</comment>
<keyword evidence="2" id="KW-0964">Secreted</keyword>
<dbReference type="InterPro" id="IPR011049">
    <property type="entry name" value="Serralysin-like_metalloprot_C"/>
</dbReference>
<dbReference type="PANTHER" id="PTHR38340">
    <property type="entry name" value="S-LAYER PROTEIN"/>
    <property type="match status" value="1"/>
</dbReference>
<dbReference type="PANTHER" id="PTHR38340:SF1">
    <property type="entry name" value="S-LAYER PROTEIN"/>
    <property type="match status" value="1"/>
</dbReference>
<proteinExistence type="predicted"/>
<dbReference type="NCBIfam" id="NF038123">
    <property type="entry name" value="NF038123_dom"/>
    <property type="match status" value="1"/>
</dbReference>
<protein>
    <recommendedName>
        <fullName evidence="3">Spondin domain-containing protein</fullName>
    </recommendedName>
</protein>
<gene>
    <name evidence="4" type="ORF">JANAI62_23430</name>
</gene>
<reference evidence="4 5" key="1">
    <citation type="submission" date="2021-05" db="EMBL/GenBank/DDBJ databases">
        <title>Bacteria Genome sequencing.</title>
        <authorList>
            <person name="Takabe Y."/>
            <person name="Nakajima Y."/>
            <person name="Suzuki S."/>
            <person name="Shiozaki T."/>
        </authorList>
    </citation>
    <scope>NUCLEOTIDE SEQUENCE [LARGE SCALE GENOMIC DNA]</scope>
    <source>
        <strain evidence="4 5">AI_62</strain>
    </source>
</reference>
<dbReference type="InterPro" id="IPR018511">
    <property type="entry name" value="Hemolysin-typ_Ca-bd_CS"/>
</dbReference>
<sequence>MTTELRVSVNNTSGTGGTALTPVFTSFHDGSFDIYNLGEAATPGLEQLAEDGASTILTAEALAADADAQFVTVTDNGAPLAATVRTSATIEVDGASNGFISLAAMLLPSNDAFIGTATPVQLFDANGDFTGPYLRAFDGASVRDAGTEVNTERDAAFINQTAPNTGEDEGGVITVHPGFNGSAGNPGGEQIILGGTNAFGQPITSAADFTVPGAQVALVHVNVVARFNGSDGDDIYFGTDADDLVSGADGDDVLLGGAGWDVLDGDAGNDILLGGGGADDLNGGMGEDVLIGGGGPDALRGGAGNDVLRGEAGGDRLYGGTGNDVVSGGEGADVFVFGTGDGADVLLDFEAGVDQVEFRLDGVSSVGDLLSAVDLIQVGDNVVLDFGGGDLLTLRGVEVGDLTPADAIFA</sequence>
<dbReference type="InterPro" id="IPR009465">
    <property type="entry name" value="Spondin_N"/>
</dbReference>
<keyword evidence="5" id="KW-1185">Reference proteome</keyword>
<dbReference type="RefSeq" id="WP_220749221.1">
    <property type="nucleotide sequence ID" value="NZ_BPFH01000004.1"/>
</dbReference>
<dbReference type="PROSITE" id="PS00330">
    <property type="entry name" value="HEMOLYSIN_CALCIUM"/>
    <property type="match status" value="4"/>
</dbReference>